<keyword evidence="5 7" id="KW-0472">Membrane</keyword>
<feature type="transmembrane region" description="Helical" evidence="7">
    <location>
        <begin position="78"/>
        <end position="101"/>
    </location>
</feature>
<keyword evidence="10" id="KW-1185">Reference proteome</keyword>
<evidence type="ECO:0000259" key="8">
    <source>
        <dbReference type="Pfam" id="PF06271"/>
    </source>
</evidence>
<feature type="transmembrane region" description="Helical" evidence="7">
    <location>
        <begin position="113"/>
        <end position="132"/>
    </location>
</feature>
<evidence type="ECO:0000256" key="4">
    <source>
        <dbReference type="ARBA" id="ARBA00022989"/>
    </source>
</evidence>
<dbReference type="Proteomes" id="UP000658656">
    <property type="component" value="Unassembled WGS sequence"/>
</dbReference>
<keyword evidence="2" id="KW-1003">Cell membrane</keyword>
<protein>
    <submittedName>
        <fullName evidence="9">RDD family protein</fullName>
    </submittedName>
</protein>
<comment type="caution">
    <text evidence="9">The sequence shown here is derived from an EMBL/GenBank/DDBJ whole genome shotgun (WGS) entry which is preliminary data.</text>
</comment>
<comment type="subcellular location">
    <subcellularLocation>
        <location evidence="1">Cell membrane</location>
        <topology evidence="1">Multi-pass membrane protein</topology>
    </subcellularLocation>
</comment>
<keyword evidence="4 7" id="KW-1133">Transmembrane helix</keyword>
<dbReference type="InterPro" id="IPR016795">
    <property type="entry name" value="UCP021697"/>
</dbReference>
<gene>
    <name evidence="9" type="ORF">GCM10017566_63030</name>
</gene>
<reference evidence="9" key="1">
    <citation type="journal article" date="2014" name="Int. J. Syst. Evol. Microbiol.">
        <title>Complete genome sequence of Corynebacterium casei LMG S-19264T (=DSM 44701T), isolated from a smear-ripened cheese.</title>
        <authorList>
            <consortium name="US DOE Joint Genome Institute (JGI-PGF)"/>
            <person name="Walter F."/>
            <person name="Albersmeier A."/>
            <person name="Kalinowski J."/>
            <person name="Ruckert C."/>
        </authorList>
    </citation>
    <scope>NUCLEOTIDE SEQUENCE</scope>
    <source>
        <strain evidence="9">CGMCC 4.7679</strain>
    </source>
</reference>
<feature type="compositionally biased region" description="Basic and acidic residues" evidence="6">
    <location>
        <begin position="14"/>
        <end position="24"/>
    </location>
</feature>
<evidence type="ECO:0000256" key="7">
    <source>
        <dbReference type="SAM" id="Phobius"/>
    </source>
</evidence>
<evidence type="ECO:0000256" key="2">
    <source>
        <dbReference type="ARBA" id="ARBA00022475"/>
    </source>
</evidence>
<evidence type="ECO:0000256" key="3">
    <source>
        <dbReference type="ARBA" id="ARBA00022692"/>
    </source>
</evidence>
<evidence type="ECO:0000256" key="1">
    <source>
        <dbReference type="ARBA" id="ARBA00004651"/>
    </source>
</evidence>
<evidence type="ECO:0000313" key="10">
    <source>
        <dbReference type="Proteomes" id="UP000658656"/>
    </source>
</evidence>
<proteinExistence type="predicted"/>
<dbReference type="PANTHER" id="PTHR36115:SF6">
    <property type="entry name" value="PROLINE-RICH ANTIGEN HOMOLOG"/>
    <property type="match status" value="1"/>
</dbReference>
<sequence length="153" mass="16369">MSGSPTGLGTGDQEPPRWRGERLGLPESGPRSVAGGGSRLLALVLDLVLASLVTSLFIHPEWQNPQVMENYNLWSGVVWAVLTLVPVSFSGFTPGMAVTGIRVARLDGGAIVGLWRAVVRAALTCLIIPAVVRNVDGRSWLDRLTGTVVVRMR</sequence>
<evidence type="ECO:0000313" key="9">
    <source>
        <dbReference type="EMBL" id="GHF80173.1"/>
    </source>
</evidence>
<dbReference type="EMBL" id="BNAV01000013">
    <property type="protein sequence ID" value="GHF80173.1"/>
    <property type="molecule type" value="Genomic_DNA"/>
</dbReference>
<feature type="compositionally biased region" description="Gly residues" evidence="6">
    <location>
        <begin position="1"/>
        <end position="10"/>
    </location>
</feature>
<feature type="region of interest" description="Disordered" evidence="6">
    <location>
        <begin position="1"/>
        <end position="33"/>
    </location>
</feature>
<feature type="transmembrane region" description="Helical" evidence="7">
    <location>
        <begin position="40"/>
        <end position="58"/>
    </location>
</feature>
<dbReference type="GO" id="GO:0005886">
    <property type="term" value="C:plasma membrane"/>
    <property type="evidence" value="ECO:0007669"/>
    <property type="project" value="UniProtKB-SubCell"/>
</dbReference>
<dbReference type="PIRSF" id="PIRSF021697">
    <property type="entry name" value="UCP021697"/>
    <property type="match status" value="1"/>
</dbReference>
<name>A0A8H9J0N2_9PSEU</name>
<organism evidence="9 10">
    <name type="scientific">Amycolatopsis bartoniae</name>
    <dbReference type="NCBI Taxonomy" id="941986"/>
    <lineage>
        <taxon>Bacteria</taxon>
        <taxon>Bacillati</taxon>
        <taxon>Actinomycetota</taxon>
        <taxon>Actinomycetes</taxon>
        <taxon>Pseudonocardiales</taxon>
        <taxon>Pseudonocardiaceae</taxon>
        <taxon>Amycolatopsis</taxon>
    </lineage>
</organism>
<accession>A0A8H9J0N2</accession>
<evidence type="ECO:0000256" key="6">
    <source>
        <dbReference type="SAM" id="MobiDB-lite"/>
    </source>
</evidence>
<dbReference type="InterPro" id="IPR051791">
    <property type="entry name" value="Pra-immunoreactive"/>
</dbReference>
<evidence type="ECO:0000256" key="5">
    <source>
        <dbReference type="ARBA" id="ARBA00023136"/>
    </source>
</evidence>
<dbReference type="Pfam" id="PF06271">
    <property type="entry name" value="RDD"/>
    <property type="match status" value="1"/>
</dbReference>
<dbReference type="PANTHER" id="PTHR36115">
    <property type="entry name" value="PROLINE-RICH ANTIGEN HOMOLOG-RELATED"/>
    <property type="match status" value="1"/>
</dbReference>
<dbReference type="AlphaFoldDB" id="A0A8H9J0N2"/>
<keyword evidence="3 7" id="KW-0812">Transmembrane</keyword>
<dbReference type="InterPro" id="IPR010432">
    <property type="entry name" value="RDD"/>
</dbReference>
<reference evidence="9" key="2">
    <citation type="submission" date="2020-09" db="EMBL/GenBank/DDBJ databases">
        <authorList>
            <person name="Sun Q."/>
            <person name="Zhou Y."/>
        </authorList>
    </citation>
    <scope>NUCLEOTIDE SEQUENCE</scope>
    <source>
        <strain evidence="9">CGMCC 4.7679</strain>
    </source>
</reference>
<feature type="domain" description="RDD" evidence="8">
    <location>
        <begin position="34"/>
        <end position="127"/>
    </location>
</feature>